<sequence>MKLIADDHQNHFERYSRQSLGFECLAWDKKYDGIENLSMRSFIGLHEKFPILRSERYPGGLSIAPGITVDDEPNAFAARNGEHHFVGVSNSLAKKIVHYADLCFCQPFIYQGKYGSGQFLVTILEQVQHRDELEEFRMISEDLPELPEDPERRRLSLYVSCVMFRFVLLHEFAHCFLGHIDYLTENKKLRNSRIYELDLTQRSSGQGKIEPSLLHYLEQEADISALDSCLRIELSGECDFGFFSKGIPEDQRVELILFAAYLMLWLLASTRPKNAGAGFKSHPVPSMRLRYLYQWASATLGRSRSEYVLMNHSAMSQLKSIDTRLRSGWMDEDRLEQFQLDERRRQSVTDELKGLRYMRTTKP</sequence>
<proteinExistence type="predicted"/>
<name>A0ABT3ZC04_9HYPH</name>
<dbReference type="EMBL" id="JAOVZR010000001">
    <property type="protein sequence ID" value="MCY0149337.1"/>
    <property type="molecule type" value="Genomic_DNA"/>
</dbReference>
<comment type="caution">
    <text evidence="1">The sequence shown here is derived from an EMBL/GenBank/DDBJ whole genome shotgun (WGS) entry which is preliminary data.</text>
</comment>
<dbReference type="Proteomes" id="UP001073227">
    <property type="component" value="Unassembled WGS sequence"/>
</dbReference>
<dbReference type="RefSeq" id="WP_267654828.1">
    <property type="nucleotide sequence ID" value="NZ_JAOVZR010000001.1"/>
</dbReference>
<gene>
    <name evidence="1" type="ORF">OEG84_16880</name>
</gene>
<reference evidence="1" key="1">
    <citation type="submission" date="2022-10" db="EMBL/GenBank/DDBJ databases">
        <title>Hoeflea sp. G2-23, isolated from marine algae.</title>
        <authorList>
            <person name="Kristyanto S."/>
            <person name="Kim J.M."/>
            <person name="Jeon C.O."/>
        </authorList>
    </citation>
    <scope>NUCLEOTIDE SEQUENCE</scope>
    <source>
        <strain evidence="1">G2-23</strain>
    </source>
</reference>
<evidence type="ECO:0008006" key="3">
    <source>
        <dbReference type="Google" id="ProtNLM"/>
    </source>
</evidence>
<evidence type="ECO:0000313" key="1">
    <source>
        <dbReference type="EMBL" id="MCY0149337.1"/>
    </source>
</evidence>
<organism evidence="1 2">
    <name type="scientific">Hoeflea algicola</name>
    <dbReference type="NCBI Taxonomy" id="2983763"/>
    <lineage>
        <taxon>Bacteria</taxon>
        <taxon>Pseudomonadati</taxon>
        <taxon>Pseudomonadota</taxon>
        <taxon>Alphaproteobacteria</taxon>
        <taxon>Hyphomicrobiales</taxon>
        <taxon>Rhizobiaceae</taxon>
        <taxon>Hoeflea</taxon>
    </lineage>
</organism>
<accession>A0ABT3ZC04</accession>
<keyword evidence="2" id="KW-1185">Reference proteome</keyword>
<evidence type="ECO:0000313" key="2">
    <source>
        <dbReference type="Proteomes" id="UP001073227"/>
    </source>
</evidence>
<protein>
    <recommendedName>
        <fullName evidence="3">IrrE N-terminal-like domain-containing protein</fullName>
    </recommendedName>
</protein>